<keyword evidence="4" id="KW-0092">Biotin</keyword>
<sequence length="316" mass="32054">MGERVRAFGSPGGSPGARPGPPAASGTGAPGEIPHQPLPSPSVTCEAPPLDVDALRAALLAPIGPWAALDLVERTGSTNADLLAAAAAGAVDRTVLVAEHQEAGRGRLTRIWESPPRSGITVSVLWRPEGVPADRFGWLPMLAGLALLDTVRDVTDVQAGLKWPNDLLLGPGQRKAAGILAEMTAVTGGGPGVVLGIGLNVGAALDELPPGATSLAAEGAEVDRGALLITLLTRLAAREKQWRAAAGDAEAIGLRGDYRAGCASLGSAVRVELPGGTSLVGMAEDVDAHGRLLLLGADGRRQPIAAGDVVHLRPAE</sequence>
<gene>
    <name evidence="8" type="ORF">HF526_21280</name>
</gene>
<name>A0ABX1SE67_9PSEU</name>
<dbReference type="SUPFAM" id="SSF55681">
    <property type="entry name" value="Class II aaRS and biotin synthetases"/>
    <property type="match status" value="1"/>
</dbReference>
<reference evidence="8 9" key="1">
    <citation type="submission" date="2020-04" db="EMBL/GenBank/DDBJ databases">
        <authorList>
            <person name="Klaysubun C."/>
            <person name="Duangmal K."/>
            <person name="Lipun K."/>
        </authorList>
    </citation>
    <scope>NUCLEOTIDE SEQUENCE [LARGE SCALE GENOMIC DNA]</scope>
    <source>
        <strain evidence="8 9">K10HN5</strain>
    </source>
</reference>
<dbReference type="InterPro" id="IPR004143">
    <property type="entry name" value="BPL_LPL_catalytic"/>
</dbReference>
<dbReference type="EMBL" id="JAAXLA010000043">
    <property type="protein sequence ID" value="NMH99830.1"/>
    <property type="molecule type" value="Genomic_DNA"/>
</dbReference>
<dbReference type="PANTHER" id="PTHR12835">
    <property type="entry name" value="BIOTIN PROTEIN LIGASE"/>
    <property type="match status" value="1"/>
</dbReference>
<evidence type="ECO:0000256" key="2">
    <source>
        <dbReference type="ARBA" id="ARBA00022741"/>
    </source>
</evidence>
<dbReference type="InterPro" id="IPR045864">
    <property type="entry name" value="aa-tRNA-synth_II/BPL/LPL"/>
</dbReference>
<dbReference type="InterPro" id="IPR003142">
    <property type="entry name" value="BPL_C"/>
</dbReference>
<evidence type="ECO:0000256" key="3">
    <source>
        <dbReference type="ARBA" id="ARBA00022840"/>
    </source>
</evidence>
<dbReference type="EC" id="6.3.4.15" evidence="5"/>
<feature type="domain" description="BPL/LPL catalytic" evidence="7">
    <location>
        <begin position="53"/>
        <end position="243"/>
    </location>
</feature>
<dbReference type="Proteomes" id="UP000820669">
    <property type="component" value="Unassembled WGS sequence"/>
</dbReference>
<dbReference type="PANTHER" id="PTHR12835:SF5">
    <property type="entry name" value="BIOTIN--PROTEIN LIGASE"/>
    <property type="match status" value="1"/>
</dbReference>
<proteinExistence type="predicted"/>
<protein>
    <recommendedName>
        <fullName evidence="5">biotin--[biotin carboxyl-carrier protein] ligase</fullName>
        <ecNumber evidence="5">6.3.4.15</ecNumber>
    </recommendedName>
</protein>
<evidence type="ECO:0000313" key="9">
    <source>
        <dbReference type="Proteomes" id="UP000820669"/>
    </source>
</evidence>
<dbReference type="Gene3D" id="2.30.30.100">
    <property type="match status" value="1"/>
</dbReference>
<comment type="caution">
    <text evidence="8">The sequence shown here is derived from an EMBL/GenBank/DDBJ whole genome shotgun (WGS) entry which is preliminary data.</text>
</comment>
<accession>A0ABX1SE67</accession>
<dbReference type="InterPro" id="IPR008988">
    <property type="entry name" value="Transcriptional_repressor_C"/>
</dbReference>
<dbReference type="Gene3D" id="3.30.930.10">
    <property type="entry name" value="Bira Bifunctional Protein, Domain 2"/>
    <property type="match status" value="1"/>
</dbReference>
<dbReference type="Pfam" id="PF02237">
    <property type="entry name" value="BPL_C"/>
    <property type="match status" value="1"/>
</dbReference>
<keyword evidence="1 8" id="KW-0436">Ligase</keyword>
<dbReference type="NCBIfam" id="TIGR00121">
    <property type="entry name" value="birA_ligase"/>
    <property type="match status" value="1"/>
</dbReference>
<keyword evidence="2" id="KW-0547">Nucleotide-binding</keyword>
<dbReference type="GO" id="GO:0004077">
    <property type="term" value="F:biotin--[biotin carboxyl-carrier protein] ligase activity"/>
    <property type="evidence" value="ECO:0007669"/>
    <property type="project" value="UniProtKB-EC"/>
</dbReference>
<evidence type="ECO:0000313" key="8">
    <source>
        <dbReference type="EMBL" id="NMH99830.1"/>
    </source>
</evidence>
<dbReference type="InterPro" id="IPR004408">
    <property type="entry name" value="Biotin_CoA_COase_ligase"/>
</dbReference>
<evidence type="ECO:0000256" key="1">
    <source>
        <dbReference type="ARBA" id="ARBA00022598"/>
    </source>
</evidence>
<dbReference type="PROSITE" id="PS51733">
    <property type="entry name" value="BPL_LPL_CATALYTIC"/>
    <property type="match status" value="1"/>
</dbReference>
<feature type="region of interest" description="Disordered" evidence="6">
    <location>
        <begin position="1"/>
        <end position="43"/>
    </location>
</feature>
<dbReference type="CDD" id="cd16442">
    <property type="entry name" value="BPL"/>
    <property type="match status" value="1"/>
</dbReference>
<keyword evidence="3" id="KW-0067">ATP-binding</keyword>
<evidence type="ECO:0000256" key="4">
    <source>
        <dbReference type="ARBA" id="ARBA00023267"/>
    </source>
</evidence>
<evidence type="ECO:0000259" key="7">
    <source>
        <dbReference type="PROSITE" id="PS51733"/>
    </source>
</evidence>
<organism evidence="8 9">
    <name type="scientific">Pseudonocardia acidicola</name>
    <dbReference type="NCBI Taxonomy" id="2724939"/>
    <lineage>
        <taxon>Bacteria</taxon>
        <taxon>Bacillati</taxon>
        <taxon>Actinomycetota</taxon>
        <taxon>Actinomycetes</taxon>
        <taxon>Pseudonocardiales</taxon>
        <taxon>Pseudonocardiaceae</taxon>
        <taxon>Pseudonocardia</taxon>
    </lineage>
</organism>
<keyword evidence="9" id="KW-1185">Reference proteome</keyword>
<evidence type="ECO:0000256" key="6">
    <source>
        <dbReference type="SAM" id="MobiDB-lite"/>
    </source>
</evidence>
<dbReference type="Pfam" id="PF03099">
    <property type="entry name" value="BPL_LplA_LipB"/>
    <property type="match status" value="1"/>
</dbReference>
<evidence type="ECO:0000256" key="5">
    <source>
        <dbReference type="ARBA" id="ARBA00024227"/>
    </source>
</evidence>
<dbReference type="SUPFAM" id="SSF50037">
    <property type="entry name" value="C-terminal domain of transcriptional repressors"/>
    <property type="match status" value="1"/>
</dbReference>